<keyword evidence="5" id="KW-0653">Protein transport</keyword>
<proteinExistence type="inferred from homology"/>
<keyword evidence="8" id="KW-0143">Chaperone</keyword>
<keyword evidence="6 10" id="KW-1133">Transmembrane helix</keyword>
<dbReference type="PANTHER" id="PTHR12428">
    <property type="entry name" value="OXA1"/>
    <property type="match status" value="1"/>
</dbReference>
<dbReference type="GO" id="GO:0005886">
    <property type="term" value="C:plasma membrane"/>
    <property type="evidence" value="ECO:0007669"/>
    <property type="project" value="UniProtKB-SubCell"/>
</dbReference>
<evidence type="ECO:0000256" key="8">
    <source>
        <dbReference type="ARBA" id="ARBA00023186"/>
    </source>
</evidence>
<reference evidence="12 13" key="1">
    <citation type="submission" date="2017-09" db="EMBL/GenBank/DDBJ databases">
        <title>Depth-based differentiation of microbial function through sediment-hosted aquifers and enrichment of novel symbionts in the deep terrestrial subsurface.</title>
        <authorList>
            <person name="Probst A.J."/>
            <person name="Ladd B."/>
            <person name="Jarett J.K."/>
            <person name="Geller-Mcgrath D.E."/>
            <person name="Sieber C.M."/>
            <person name="Emerson J.B."/>
            <person name="Anantharaman K."/>
            <person name="Thomas B.C."/>
            <person name="Malmstrom R."/>
            <person name="Stieglmeier M."/>
            <person name="Klingl A."/>
            <person name="Woyke T."/>
            <person name="Ryan C.M."/>
            <person name="Banfield J.F."/>
        </authorList>
    </citation>
    <scope>NUCLEOTIDE SEQUENCE [LARGE SCALE GENOMIC DNA]</scope>
    <source>
        <strain evidence="12">CG11_big_fil_rev_8_21_14_0_20_39_34</strain>
    </source>
</reference>
<dbReference type="AlphaFoldDB" id="A0A2H0N649"/>
<dbReference type="PANTHER" id="PTHR12428:SF65">
    <property type="entry name" value="CYTOCHROME C OXIDASE ASSEMBLY PROTEIN COX18, MITOCHONDRIAL"/>
    <property type="match status" value="1"/>
</dbReference>
<evidence type="ECO:0000256" key="7">
    <source>
        <dbReference type="ARBA" id="ARBA00023136"/>
    </source>
</evidence>
<feature type="transmembrane region" description="Helical" evidence="10">
    <location>
        <begin position="256"/>
        <end position="279"/>
    </location>
</feature>
<dbReference type="InterPro" id="IPR047196">
    <property type="entry name" value="YidC_ALB_C"/>
</dbReference>
<name>A0A2H0N649_9BACT</name>
<dbReference type="EMBL" id="PCWN01000003">
    <property type="protein sequence ID" value="PIR04373.1"/>
    <property type="molecule type" value="Genomic_DNA"/>
</dbReference>
<evidence type="ECO:0000256" key="2">
    <source>
        <dbReference type="ARBA" id="ARBA00022448"/>
    </source>
</evidence>
<dbReference type="NCBIfam" id="TIGR03592">
    <property type="entry name" value="yidC_oxa1_cterm"/>
    <property type="match status" value="1"/>
</dbReference>
<dbReference type="GO" id="GO:0015031">
    <property type="term" value="P:protein transport"/>
    <property type="evidence" value="ECO:0007669"/>
    <property type="project" value="UniProtKB-KW"/>
</dbReference>
<evidence type="ECO:0000256" key="9">
    <source>
        <dbReference type="RuleBase" id="RU003945"/>
    </source>
</evidence>
<organism evidence="12 13">
    <name type="scientific">Candidatus Magasanikbacteria bacterium CG11_big_fil_rev_8_21_14_0_20_39_34</name>
    <dbReference type="NCBI Taxonomy" id="1974653"/>
    <lineage>
        <taxon>Bacteria</taxon>
        <taxon>Candidatus Magasanikiibacteriota</taxon>
    </lineage>
</organism>
<comment type="caution">
    <text evidence="12">The sequence shown here is derived from an EMBL/GenBank/DDBJ whole genome shotgun (WGS) entry which is preliminary data.</text>
</comment>
<dbReference type="Proteomes" id="UP000229600">
    <property type="component" value="Unassembled WGS sequence"/>
</dbReference>
<feature type="domain" description="Membrane insertase YidC/Oxa/ALB C-terminal" evidence="11">
    <location>
        <begin position="89"/>
        <end position="291"/>
    </location>
</feature>
<sequence length="312" mass="35491">MSQRKKKFLKKQHKRGKNQKRANSRWFFFFRLILLGRHVILRYGKDERHNPFSFCLTYILTMKEIFHTLLYVPIFNLFIGLYNLIPDIGVVIILLTLAIKFALYPQQKKAIAAQKSLSDLQPKMQHLKEKYKDDQQKVAQETMKLYKEHKVNPLGSCLPMIIQLPVLLALYWVLRDGLNGGGFDNLYSFVSKPETINSMFLGFLDLKSPQISLAILAAGAQYFQAKMFSQKKAPTQAGGGSKDEDMAAMMNKNMTYIMPLITLFIGFSLPGGLLLYWFVSTLFTLIQQKVMFKEDGKGGPKGGDVVEGSVVG</sequence>
<evidence type="ECO:0000256" key="4">
    <source>
        <dbReference type="ARBA" id="ARBA00022692"/>
    </source>
</evidence>
<evidence type="ECO:0000256" key="5">
    <source>
        <dbReference type="ARBA" id="ARBA00022927"/>
    </source>
</evidence>
<evidence type="ECO:0000256" key="6">
    <source>
        <dbReference type="ARBA" id="ARBA00022989"/>
    </source>
</evidence>
<dbReference type="CDD" id="cd20070">
    <property type="entry name" value="5TM_YidC_Alb3"/>
    <property type="match status" value="1"/>
</dbReference>
<comment type="similarity">
    <text evidence="9">Belongs to the OXA1/ALB3/YidC family.</text>
</comment>
<dbReference type="InterPro" id="IPR001708">
    <property type="entry name" value="YidC/ALB3/OXA1/COX18"/>
</dbReference>
<dbReference type="GO" id="GO:0032977">
    <property type="term" value="F:membrane insertase activity"/>
    <property type="evidence" value="ECO:0007669"/>
    <property type="project" value="InterPro"/>
</dbReference>
<accession>A0A2H0N649</accession>
<gene>
    <name evidence="12" type="ORF">COV59_00820</name>
</gene>
<evidence type="ECO:0000256" key="1">
    <source>
        <dbReference type="ARBA" id="ARBA00004651"/>
    </source>
</evidence>
<dbReference type="InterPro" id="IPR028055">
    <property type="entry name" value="YidC/Oxa/ALB_C"/>
</dbReference>
<keyword evidence="3" id="KW-1003">Cell membrane</keyword>
<dbReference type="Pfam" id="PF02096">
    <property type="entry name" value="60KD_IMP"/>
    <property type="match status" value="1"/>
</dbReference>
<dbReference type="GO" id="GO:0051205">
    <property type="term" value="P:protein insertion into membrane"/>
    <property type="evidence" value="ECO:0007669"/>
    <property type="project" value="TreeGrafter"/>
</dbReference>
<evidence type="ECO:0000256" key="10">
    <source>
        <dbReference type="SAM" id="Phobius"/>
    </source>
</evidence>
<protein>
    <recommendedName>
        <fullName evidence="11">Membrane insertase YidC/Oxa/ALB C-terminal domain-containing protein</fullName>
    </recommendedName>
</protein>
<comment type="subcellular location">
    <subcellularLocation>
        <location evidence="1">Cell membrane</location>
        <topology evidence="1">Multi-pass membrane protein</topology>
    </subcellularLocation>
    <subcellularLocation>
        <location evidence="9">Membrane</location>
        <topology evidence="9">Multi-pass membrane protein</topology>
    </subcellularLocation>
</comment>
<evidence type="ECO:0000259" key="11">
    <source>
        <dbReference type="Pfam" id="PF02096"/>
    </source>
</evidence>
<feature type="transmembrane region" description="Helical" evidence="10">
    <location>
        <begin position="68"/>
        <end position="99"/>
    </location>
</feature>
<keyword evidence="4 9" id="KW-0812">Transmembrane</keyword>
<keyword evidence="7 10" id="KW-0472">Membrane</keyword>
<evidence type="ECO:0000313" key="12">
    <source>
        <dbReference type="EMBL" id="PIR04373.1"/>
    </source>
</evidence>
<evidence type="ECO:0000313" key="13">
    <source>
        <dbReference type="Proteomes" id="UP000229600"/>
    </source>
</evidence>
<keyword evidence="2" id="KW-0813">Transport</keyword>
<feature type="transmembrane region" description="Helical" evidence="10">
    <location>
        <begin position="153"/>
        <end position="174"/>
    </location>
</feature>
<evidence type="ECO:0000256" key="3">
    <source>
        <dbReference type="ARBA" id="ARBA00022475"/>
    </source>
</evidence>